<comment type="caution">
    <text evidence="2">The sequence shown here is derived from an EMBL/GenBank/DDBJ whole genome shotgun (WGS) entry which is preliminary data.</text>
</comment>
<dbReference type="SUPFAM" id="SSF54427">
    <property type="entry name" value="NTF2-like"/>
    <property type="match status" value="1"/>
</dbReference>
<dbReference type="Pfam" id="PF12680">
    <property type="entry name" value="SnoaL_2"/>
    <property type="match status" value="1"/>
</dbReference>
<evidence type="ECO:0000313" key="3">
    <source>
        <dbReference type="Proteomes" id="UP001526201"/>
    </source>
</evidence>
<name>A0ABT3C8G5_9MYCO</name>
<reference evidence="2 3" key="1">
    <citation type="journal article" date="2022" name="BMC Genomics">
        <title>Comparative genome analysis of mycobacteria focusing on tRNA and non-coding RNA.</title>
        <authorList>
            <person name="Behra P.R.K."/>
            <person name="Pettersson B.M.F."/>
            <person name="Ramesh M."/>
            <person name="Das S."/>
            <person name="Dasgupta S."/>
            <person name="Kirsebom L.A."/>
        </authorList>
    </citation>
    <scope>NUCLEOTIDE SEQUENCE [LARGE SCALE GENOMIC DNA]</scope>
    <source>
        <strain evidence="2 3">DSM 44078</strain>
    </source>
</reference>
<dbReference type="EMBL" id="JACKTY010000018">
    <property type="protein sequence ID" value="MCV7225777.1"/>
    <property type="molecule type" value="Genomic_DNA"/>
</dbReference>
<evidence type="ECO:0000313" key="2">
    <source>
        <dbReference type="EMBL" id="MCV7225777.1"/>
    </source>
</evidence>
<gene>
    <name evidence="2" type="ORF">H7J73_06995</name>
</gene>
<dbReference type="InterPro" id="IPR032710">
    <property type="entry name" value="NTF2-like_dom_sf"/>
</dbReference>
<protein>
    <submittedName>
        <fullName evidence="2">Nuclear transport factor 2 family protein</fullName>
    </submittedName>
</protein>
<evidence type="ECO:0000259" key="1">
    <source>
        <dbReference type="Pfam" id="PF12680"/>
    </source>
</evidence>
<keyword evidence="3" id="KW-1185">Reference proteome</keyword>
<dbReference type="RefSeq" id="WP_264066590.1">
    <property type="nucleotide sequence ID" value="NZ_JACKTY010000018.1"/>
</dbReference>
<proteinExistence type="predicted"/>
<sequence length="135" mass="15080">MTTPFDDPQAELAWMFLQSLCEDGDLDEGLALLSDDFSYWNNTTRRSSGKDDLRQLCEWRKAIVELSYDLLGCLNDGQSVMVEAQAEGVTSTGIRYDCPMVFIFETDDGLITSLREYGDTQLNIAAFGAETATPR</sequence>
<dbReference type="Proteomes" id="UP001526201">
    <property type="component" value="Unassembled WGS sequence"/>
</dbReference>
<dbReference type="InterPro" id="IPR037401">
    <property type="entry name" value="SnoaL-like"/>
</dbReference>
<feature type="domain" description="SnoaL-like" evidence="1">
    <location>
        <begin position="20"/>
        <end position="113"/>
    </location>
</feature>
<organism evidence="2 3">
    <name type="scientific">Mycolicibacterium komossense</name>
    <dbReference type="NCBI Taxonomy" id="1779"/>
    <lineage>
        <taxon>Bacteria</taxon>
        <taxon>Bacillati</taxon>
        <taxon>Actinomycetota</taxon>
        <taxon>Actinomycetes</taxon>
        <taxon>Mycobacteriales</taxon>
        <taxon>Mycobacteriaceae</taxon>
        <taxon>Mycolicibacterium</taxon>
    </lineage>
</organism>
<accession>A0ABT3C8G5</accession>
<dbReference type="Gene3D" id="3.10.450.50">
    <property type="match status" value="1"/>
</dbReference>